<evidence type="ECO:0000256" key="5">
    <source>
        <dbReference type="ARBA" id="ARBA00023136"/>
    </source>
</evidence>
<evidence type="ECO:0000256" key="4">
    <source>
        <dbReference type="ARBA" id="ARBA00022989"/>
    </source>
</evidence>
<gene>
    <name evidence="7" type="ORF">FPZ47_06910</name>
</gene>
<dbReference type="SUPFAM" id="SSF103473">
    <property type="entry name" value="MFS general substrate transporter"/>
    <property type="match status" value="1"/>
</dbReference>
<evidence type="ECO:0000313" key="7">
    <source>
        <dbReference type="EMBL" id="TVS90970.1"/>
    </source>
</evidence>
<name>A0A557XXU4_9MYCO</name>
<dbReference type="InterPro" id="IPR044772">
    <property type="entry name" value="NO3_transporter"/>
</dbReference>
<feature type="transmembrane region" description="Helical" evidence="6">
    <location>
        <begin position="275"/>
        <end position="295"/>
    </location>
</feature>
<dbReference type="PANTHER" id="PTHR23515">
    <property type="entry name" value="HIGH-AFFINITY NITRATE TRANSPORTER 2.3"/>
    <property type="match status" value="1"/>
</dbReference>
<evidence type="ECO:0000256" key="1">
    <source>
        <dbReference type="ARBA" id="ARBA00004141"/>
    </source>
</evidence>
<feature type="transmembrane region" description="Helical" evidence="6">
    <location>
        <begin position="235"/>
        <end position="255"/>
    </location>
</feature>
<proteinExistence type="inferred from homology"/>
<evidence type="ECO:0000313" key="8">
    <source>
        <dbReference type="Proteomes" id="UP000320513"/>
    </source>
</evidence>
<dbReference type="Pfam" id="PF07690">
    <property type="entry name" value="MFS_1"/>
    <property type="match status" value="1"/>
</dbReference>
<dbReference type="GO" id="GO:0016020">
    <property type="term" value="C:membrane"/>
    <property type="evidence" value="ECO:0007669"/>
    <property type="project" value="UniProtKB-SubCell"/>
</dbReference>
<comment type="subcellular location">
    <subcellularLocation>
        <location evidence="1">Membrane</location>
        <topology evidence="1">Multi-pass membrane protein</topology>
    </subcellularLocation>
</comment>
<evidence type="ECO:0000256" key="2">
    <source>
        <dbReference type="ARBA" id="ARBA00008432"/>
    </source>
</evidence>
<comment type="caution">
    <text evidence="7">The sequence shown here is derived from an EMBL/GenBank/DDBJ whole genome shotgun (WGS) entry which is preliminary data.</text>
</comment>
<protein>
    <submittedName>
        <fullName evidence="7">NarK/NasA family nitrate transporter</fullName>
    </submittedName>
</protein>
<dbReference type="RefSeq" id="WP_144950101.1">
    <property type="nucleotide sequence ID" value="NZ_VMQU01000020.1"/>
</dbReference>
<dbReference type="InterPro" id="IPR036259">
    <property type="entry name" value="MFS_trans_sf"/>
</dbReference>
<feature type="transmembrane region" description="Helical" evidence="6">
    <location>
        <begin position="397"/>
        <end position="417"/>
    </location>
</feature>
<feature type="transmembrane region" description="Helical" evidence="6">
    <location>
        <begin position="337"/>
        <end position="358"/>
    </location>
</feature>
<keyword evidence="3 6" id="KW-0812">Transmembrane</keyword>
<accession>A0A557XXU4</accession>
<feature type="transmembrane region" description="Helical" evidence="6">
    <location>
        <begin position="95"/>
        <end position="115"/>
    </location>
</feature>
<feature type="transmembrane region" description="Helical" evidence="6">
    <location>
        <begin position="121"/>
        <end position="143"/>
    </location>
</feature>
<feature type="transmembrane region" description="Helical" evidence="6">
    <location>
        <begin position="188"/>
        <end position="214"/>
    </location>
</feature>
<organism evidence="7 8">
    <name type="scientific">Mycobacterium helveticum</name>
    <dbReference type="NCBI Taxonomy" id="2592811"/>
    <lineage>
        <taxon>Bacteria</taxon>
        <taxon>Bacillati</taxon>
        <taxon>Actinomycetota</taxon>
        <taxon>Actinomycetes</taxon>
        <taxon>Mycobacteriales</taxon>
        <taxon>Mycobacteriaceae</taxon>
        <taxon>Mycobacterium</taxon>
    </lineage>
</organism>
<sequence>MVRSRISEWNPQDEAAWDAGNHAIARRNLVWLVVNVHVTFSVWYLWSVMVLFMPVSVYGFSTGDKLLIAAAASLVGAVVRIPYSMAANWFGGRTWTTLSSFVLVIPTAGTIWLLAHPGLPLWPYLVCAALTGLGGGNYSASLAKVDGLYPQRLKGAVLGLTGGMANLGSAAIQAVGLVVLAVAGHMAPYWVCAIYLCLLAVGGAGAALFMDNFVAHRAGLSLNNLRAILPVSDTWILCFLYLCASGSFLGFAFAFGQLLNRDFIAAGESPGQASLHAAEVAFIGPLLGSLARIAGGKLSDRFGGGRVALTVFIGAIVAGGCLAVISTHDDLAHGSGAPATGLTMVGYIIFFIVLFIFCGAGKGPIYQLIPLVFEARSRGLGLPESDRRDWARVRSSALIGFAGAFGALGGMGINVVLRQSYELAGTATPALWIFTLSYVVAAFLAWARYVRPRLGLLGTAAADAEQGVVAPAGQDS</sequence>
<feature type="transmembrane region" description="Helical" evidence="6">
    <location>
        <begin position="29"/>
        <end position="46"/>
    </location>
</feature>
<dbReference type="Proteomes" id="UP000320513">
    <property type="component" value="Unassembled WGS sequence"/>
</dbReference>
<keyword evidence="8" id="KW-1185">Reference proteome</keyword>
<dbReference type="OrthoDB" id="9771451at2"/>
<keyword evidence="4 6" id="KW-1133">Transmembrane helix</keyword>
<evidence type="ECO:0000256" key="6">
    <source>
        <dbReference type="SAM" id="Phobius"/>
    </source>
</evidence>
<dbReference type="GO" id="GO:0015112">
    <property type="term" value="F:nitrate transmembrane transporter activity"/>
    <property type="evidence" value="ECO:0007669"/>
    <property type="project" value="InterPro"/>
</dbReference>
<comment type="similarity">
    <text evidence="2">Belongs to the major facilitator superfamily. Nitrate/nitrite porter (TC 2.A.1.8) family.</text>
</comment>
<feature type="transmembrane region" description="Helical" evidence="6">
    <location>
        <begin position="66"/>
        <end position="83"/>
    </location>
</feature>
<feature type="transmembrane region" description="Helical" evidence="6">
    <location>
        <begin position="429"/>
        <end position="447"/>
    </location>
</feature>
<dbReference type="AlphaFoldDB" id="A0A557XXU4"/>
<feature type="transmembrane region" description="Helical" evidence="6">
    <location>
        <begin position="307"/>
        <end position="325"/>
    </location>
</feature>
<dbReference type="InterPro" id="IPR011701">
    <property type="entry name" value="MFS"/>
</dbReference>
<evidence type="ECO:0000256" key="3">
    <source>
        <dbReference type="ARBA" id="ARBA00022692"/>
    </source>
</evidence>
<dbReference type="EMBL" id="VMQU01000020">
    <property type="protein sequence ID" value="TVS90970.1"/>
    <property type="molecule type" value="Genomic_DNA"/>
</dbReference>
<dbReference type="Gene3D" id="1.20.1250.20">
    <property type="entry name" value="MFS general substrate transporter like domains"/>
    <property type="match status" value="1"/>
</dbReference>
<keyword evidence="5 6" id="KW-0472">Membrane</keyword>
<feature type="transmembrane region" description="Helical" evidence="6">
    <location>
        <begin position="155"/>
        <end position="182"/>
    </location>
</feature>
<reference evidence="7 8" key="1">
    <citation type="submission" date="2019-07" db="EMBL/GenBank/DDBJ databases">
        <title>New Mycobacterium species.</title>
        <authorList>
            <person name="Tortoli E."/>
            <person name="Ghielmetti G."/>
            <person name="Friedel U."/>
            <person name="Trovato A."/>
        </authorList>
    </citation>
    <scope>NUCLEOTIDE SEQUENCE [LARGE SCALE GENOMIC DNA]</scope>
    <source>
        <strain evidence="7 8">16-83</strain>
    </source>
</reference>